<name>A0ACB9YS71_9PEZI</name>
<evidence type="ECO:0000313" key="2">
    <source>
        <dbReference type="Proteomes" id="UP001497700"/>
    </source>
</evidence>
<accession>A0ACB9YS71</accession>
<gene>
    <name evidence="1" type="ORF">F4820DRAFT_464210</name>
</gene>
<dbReference type="EMBL" id="MU393539">
    <property type="protein sequence ID" value="KAI4861870.1"/>
    <property type="molecule type" value="Genomic_DNA"/>
</dbReference>
<evidence type="ECO:0000313" key="1">
    <source>
        <dbReference type="EMBL" id="KAI4861870.1"/>
    </source>
</evidence>
<proteinExistence type="predicted"/>
<reference evidence="1 2" key="1">
    <citation type="journal article" date="2022" name="New Phytol.">
        <title>Ecological generalism drives hyperdiversity of secondary metabolite gene clusters in xylarialean endophytes.</title>
        <authorList>
            <person name="Franco M.E.E."/>
            <person name="Wisecaver J.H."/>
            <person name="Arnold A.E."/>
            <person name="Ju Y.M."/>
            <person name="Slot J.C."/>
            <person name="Ahrendt S."/>
            <person name="Moore L.P."/>
            <person name="Eastman K.E."/>
            <person name="Scott K."/>
            <person name="Konkel Z."/>
            <person name="Mondo S.J."/>
            <person name="Kuo A."/>
            <person name="Hayes R.D."/>
            <person name="Haridas S."/>
            <person name="Andreopoulos B."/>
            <person name="Riley R."/>
            <person name="LaButti K."/>
            <person name="Pangilinan J."/>
            <person name="Lipzen A."/>
            <person name="Amirebrahimi M."/>
            <person name="Yan J."/>
            <person name="Adam C."/>
            <person name="Keymanesh K."/>
            <person name="Ng V."/>
            <person name="Louie K."/>
            <person name="Northen T."/>
            <person name="Drula E."/>
            <person name="Henrissat B."/>
            <person name="Hsieh H.M."/>
            <person name="Youens-Clark K."/>
            <person name="Lutzoni F."/>
            <person name="Miadlikowska J."/>
            <person name="Eastwood D.C."/>
            <person name="Hamelin R.C."/>
            <person name="Grigoriev I.V."/>
            <person name="U'Ren J.M."/>
        </authorList>
    </citation>
    <scope>NUCLEOTIDE SEQUENCE [LARGE SCALE GENOMIC DNA]</scope>
    <source>
        <strain evidence="1 2">CBS 119005</strain>
    </source>
</reference>
<organism evidence="1 2">
    <name type="scientific">Hypoxylon rubiginosum</name>
    <dbReference type="NCBI Taxonomy" id="110542"/>
    <lineage>
        <taxon>Eukaryota</taxon>
        <taxon>Fungi</taxon>
        <taxon>Dikarya</taxon>
        <taxon>Ascomycota</taxon>
        <taxon>Pezizomycotina</taxon>
        <taxon>Sordariomycetes</taxon>
        <taxon>Xylariomycetidae</taxon>
        <taxon>Xylariales</taxon>
        <taxon>Hypoxylaceae</taxon>
        <taxon>Hypoxylon</taxon>
    </lineage>
</organism>
<sequence length="818" mass="90671">MDRLRLPVNRSYSLRGITIATTVALAARDDPYRCRALLHDGAWSPATSDGPRNPEPTDCRTVEYPRDGDSLKHCLQGQRIVFAGDSTMRQVFLAAIERFHSQPRLTIGDIVGGNELHQDLSFESKGFKVDFIWDPWLNSSSLHSTLEASHALTLVNDEGAVVEKDKQSAAAIILGAPGLWAARHGGDNYMRLFERGIDNIRPYISSNLDKSIPLSTRASDGIATQVLLAPVSVPEYGHLSLNRSQTITPKRIHKMNEYLAALPPDLNSHILWVYNQISADQLAGAGKGDGLHDSKEVAARKLDVVLNVRCNTASSAHARTFKGTCCVAHSKKINVLYEMAVISWAVLSVCLLPPLYPLTMKYKSLREVGVVRASRVVLFTLAWCWFCDGARYIGKAERRYQQGSFLKICLYWLAPSDSASSTPTASSDQMSDETSKGEAAEAMRDPPGYRGPGYLSRDHSDEIKGVMQGLILLYHYHHASQTLWVYKVVRLFISAYFYLTGYGHALHLLRTKDFSARRVASVLFRLNLLSALLPYMMGTRYDLYYFASAATFWYFVTLAVVSVAHGRNRHPGFFAAKVLAAALGTEWLTSSPGAFRALASAAHAVFRAELDPEELRFRLHLDRYVVYVGVLAAYFVHAASLRRRRPLTIAPLGHAQPSWTPRRRRILNAVCALSAVLFFAVTQLHAGLQDKRRYNVVHPLVSWVPILCFVVLRTAHPRLRAAHLPLPAALGRVALETYVLQYHTWLGRDATALLTLGLGGASYGRWGAYAEALLLGTAFVGVAALAHSATDVLARRLEVRRFVTIALALWLANVLGSR</sequence>
<comment type="caution">
    <text evidence="1">The sequence shown here is derived from an EMBL/GenBank/DDBJ whole genome shotgun (WGS) entry which is preliminary data.</text>
</comment>
<protein>
    <submittedName>
        <fullName evidence="1">Cas1p-domain-containing protein</fullName>
    </submittedName>
</protein>
<dbReference type="Proteomes" id="UP001497700">
    <property type="component" value="Unassembled WGS sequence"/>
</dbReference>
<keyword evidence="2" id="KW-1185">Reference proteome</keyword>